<comment type="caution">
    <text evidence="3">The sequence shown here is derived from an EMBL/GenBank/DDBJ whole genome shotgun (WGS) entry which is preliminary data.</text>
</comment>
<dbReference type="InterPro" id="IPR019251">
    <property type="entry name" value="DUF2231_TM"/>
</dbReference>
<feature type="transmembrane region" description="Helical" evidence="1">
    <location>
        <begin position="94"/>
        <end position="115"/>
    </location>
</feature>
<feature type="domain" description="DUF2231" evidence="2">
    <location>
        <begin position="23"/>
        <end position="159"/>
    </location>
</feature>
<feature type="transmembrane region" description="Helical" evidence="1">
    <location>
        <begin position="127"/>
        <end position="151"/>
    </location>
</feature>
<evidence type="ECO:0000259" key="2">
    <source>
        <dbReference type="Pfam" id="PF09990"/>
    </source>
</evidence>
<keyword evidence="1" id="KW-0812">Transmembrane</keyword>
<evidence type="ECO:0000313" key="3">
    <source>
        <dbReference type="EMBL" id="GDY28455.1"/>
    </source>
</evidence>
<reference evidence="4" key="1">
    <citation type="submission" date="2019-04" db="EMBL/GenBank/DDBJ databases">
        <title>Draft genome sequence of Pseudonocardiaceae bacterium SL3-2-4.</title>
        <authorList>
            <person name="Ningsih F."/>
            <person name="Yokota A."/>
            <person name="Sakai Y."/>
            <person name="Nanatani K."/>
            <person name="Yabe S."/>
            <person name="Oetari A."/>
            <person name="Sjamsuridzal W."/>
        </authorList>
    </citation>
    <scope>NUCLEOTIDE SEQUENCE [LARGE SCALE GENOMIC DNA]</scope>
    <source>
        <strain evidence="4">SL3-2-4</strain>
    </source>
</reference>
<dbReference type="RefSeq" id="WP_137811681.1">
    <property type="nucleotide sequence ID" value="NZ_BJFL01000001.1"/>
</dbReference>
<organism evidence="3 4">
    <name type="scientific">Gandjariella thermophila</name>
    <dbReference type="NCBI Taxonomy" id="1931992"/>
    <lineage>
        <taxon>Bacteria</taxon>
        <taxon>Bacillati</taxon>
        <taxon>Actinomycetota</taxon>
        <taxon>Actinomycetes</taxon>
        <taxon>Pseudonocardiales</taxon>
        <taxon>Pseudonocardiaceae</taxon>
        <taxon>Gandjariella</taxon>
    </lineage>
</organism>
<dbReference type="Pfam" id="PF09990">
    <property type="entry name" value="DUF2231"/>
    <property type="match status" value="1"/>
</dbReference>
<evidence type="ECO:0000313" key="4">
    <source>
        <dbReference type="Proteomes" id="UP000298860"/>
    </source>
</evidence>
<keyword evidence="1" id="KW-0472">Membrane</keyword>
<proteinExistence type="predicted"/>
<dbReference type="AlphaFoldDB" id="A0A4D4IVT3"/>
<name>A0A4D4IVT3_9PSEU</name>
<dbReference type="EMBL" id="BJFL01000001">
    <property type="protein sequence ID" value="GDY28455.1"/>
    <property type="molecule type" value="Genomic_DNA"/>
</dbReference>
<feature type="transmembrane region" description="Helical" evidence="1">
    <location>
        <begin position="59"/>
        <end position="82"/>
    </location>
</feature>
<accession>A0A4D4IVT3</accession>
<protein>
    <recommendedName>
        <fullName evidence="2">DUF2231 domain-containing protein</fullName>
    </recommendedName>
</protein>
<keyword evidence="1" id="KW-1133">Transmembrane helix</keyword>
<evidence type="ECO:0000256" key="1">
    <source>
        <dbReference type="SAM" id="Phobius"/>
    </source>
</evidence>
<keyword evidence="4" id="KW-1185">Reference proteome</keyword>
<dbReference type="Proteomes" id="UP000298860">
    <property type="component" value="Unassembled WGS sequence"/>
</dbReference>
<gene>
    <name evidence="3" type="ORF">GTS_00880</name>
</gene>
<sequence>MATDPSGGRAAGGANAVPRRRRPPLHPLLVTVPIGCWAATLVFDIASRYAAVPATFTRGAIWLLGIGLASAVVAALPGFVDAMPIGSGTPAHRLTLAHMGLAIGAVVLYAVAYVLQVSAPAGRPVPVALVVFAAANLVVLAAAGYAGGVLAHRHGVAMTGSSPVGER</sequence>
<dbReference type="OrthoDB" id="9795104at2"/>
<feature type="transmembrane region" description="Helical" evidence="1">
    <location>
        <begin position="28"/>
        <end position="47"/>
    </location>
</feature>